<dbReference type="InterPro" id="IPR009061">
    <property type="entry name" value="DNA-bd_dom_put_sf"/>
</dbReference>
<dbReference type="EMBL" id="AXZF01000013">
    <property type="protein sequence ID" value="ERT69749.1"/>
    <property type="molecule type" value="Genomic_DNA"/>
</dbReference>
<dbReference type="PROSITE" id="PS50937">
    <property type="entry name" value="HTH_MERR_2"/>
    <property type="match status" value="1"/>
</dbReference>
<dbReference type="AlphaFoldDB" id="U7VF49"/>
<dbReference type="eggNOG" id="COG0789">
    <property type="taxonomic scope" value="Bacteria"/>
</dbReference>
<keyword evidence="3" id="KW-0238">DNA-binding</keyword>
<dbReference type="InterPro" id="IPR047057">
    <property type="entry name" value="MerR_fam"/>
</dbReference>
<dbReference type="HOGENOM" id="CLU_060077_2_3_0"/>
<comment type="caution">
    <text evidence="7">The sequence shown here is derived from an EMBL/GenBank/DDBJ whole genome shotgun (WGS) entry which is preliminary data.</text>
</comment>
<organism evidence="7 8">
    <name type="scientific">Cetobacterium somerae ATCC BAA-474</name>
    <dbReference type="NCBI Taxonomy" id="1319815"/>
    <lineage>
        <taxon>Bacteria</taxon>
        <taxon>Fusobacteriati</taxon>
        <taxon>Fusobacteriota</taxon>
        <taxon>Fusobacteriia</taxon>
        <taxon>Fusobacteriales</taxon>
        <taxon>Fusobacteriaceae</taxon>
        <taxon>Cetobacterium</taxon>
    </lineage>
</organism>
<name>U7VF49_9FUSO</name>
<feature type="coiled-coil region" evidence="5">
    <location>
        <begin position="81"/>
        <end position="115"/>
    </location>
</feature>
<reference evidence="7 8" key="1">
    <citation type="submission" date="2013-08" db="EMBL/GenBank/DDBJ databases">
        <authorList>
            <person name="Weinstock G."/>
            <person name="Sodergren E."/>
            <person name="Wylie T."/>
            <person name="Fulton L."/>
            <person name="Fulton R."/>
            <person name="Fronick C."/>
            <person name="O'Laughlin M."/>
            <person name="Godfrey J."/>
            <person name="Miner T."/>
            <person name="Herter B."/>
            <person name="Appelbaum E."/>
            <person name="Cordes M."/>
            <person name="Lek S."/>
            <person name="Wollam A."/>
            <person name="Pepin K.H."/>
            <person name="Palsikar V.B."/>
            <person name="Mitreva M."/>
            <person name="Wilson R.K."/>
        </authorList>
    </citation>
    <scope>NUCLEOTIDE SEQUENCE [LARGE SCALE GENOMIC DNA]</scope>
    <source>
        <strain evidence="7 8">ATCC BAA-474</strain>
    </source>
</reference>
<evidence type="ECO:0000259" key="6">
    <source>
        <dbReference type="PROSITE" id="PS50937"/>
    </source>
</evidence>
<dbReference type="GO" id="GO:0003677">
    <property type="term" value="F:DNA binding"/>
    <property type="evidence" value="ECO:0007669"/>
    <property type="project" value="UniProtKB-KW"/>
</dbReference>
<evidence type="ECO:0000256" key="4">
    <source>
        <dbReference type="ARBA" id="ARBA00023163"/>
    </source>
</evidence>
<evidence type="ECO:0000256" key="1">
    <source>
        <dbReference type="ARBA" id="ARBA00022491"/>
    </source>
</evidence>
<dbReference type="SUPFAM" id="SSF46955">
    <property type="entry name" value="Putative DNA-binding domain"/>
    <property type="match status" value="1"/>
</dbReference>
<dbReference type="Gene3D" id="1.10.1660.10">
    <property type="match status" value="1"/>
</dbReference>
<dbReference type="RefSeq" id="WP_023049879.1">
    <property type="nucleotide sequence ID" value="NZ_KI518084.1"/>
</dbReference>
<dbReference type="Pfam" id="PF13411">
    <property type="entry name" value="MerR_1"/>
    <property type="match status" value="1"/>
</dbReference>
<evidence type="ECO:0000256" key="2">
    <source>
        <dbReference type="ARBA" id="ARBA00023015"/>
    </source>
</evidence>
<keyword evidence="8" id="KW-1185">Reference proteome</keyword>
<accession>U7VF49</accession>
<keyword evidence="2" id="KW-0805">Transcription regulation</keyword>
<dbReference type="PANTHER" id="PTHR30204">
    <property type="entry name" value="REDOX-CYCLING DRUG-SENSING TRANSCRIPTIONAL ACTIVATOR SOXR"/>
    <property type="match status" value="1"/>
</dbReference>
<dbReference type="STRING" id="1319815.HMPREF0202_00330"/>
<protein>
    <submittedName>
        <fullName evidence="7">Transcriptional regulator, MerR family</fullName>
    </submittedName>
</protein>
<evidence type="ECO:0000313" key="8">
    <source>
        <dbReference type="Proteomes" id="UP000017081"/>
    </source>
</evidence>
<feature type="domain" description="HTH merR-type" evidence="6">
    <location>
        <begin position="4"/>
        <end position="74"/>
    </location>
</feature>
<proteinExistence type="predicted"/>
<gene>
    <name evidence="7" type="ORF">HMPREF0202_00330</name>
</gene>
<dbReference type="InterPro" id="IPR000551">
    <property type="entry name" value="MerR-type_HTH_dom"/>
</dbReference>
<dbReference type="GO" id="GO:0003700">
    <property type="term" value="F:DNA-binding transcription factor activity"/>
    <property type="evidence" value="ECO:0007669"/>
    <property type="project" value="InterPro"/>
</dbReference>
<evidence type="ECO:0000313" key="7">
    <source>
        <dbReference type="EMBL" id="ERT69749.1"/>
    </source>
</evidence>
<feature type="non-terminal residue" evidence="7">
    <location>
        <position position="118"/>
    </location>
</feature>
<sequence>MKNRYKISELAKLANISKQTLIFYHKKDILVPEYVDEVNGYRYYSNSQIWDLFFIITLKEAGFSLEEIKNYIKVKNPTKNIEFLEEKIYDIDKRIDELRKSKNRITEKILCLKEMLSN</sequence>
<dbReference type="Proteomes" id="UP000017081">
    <property type="component" value="Unassembled WGS sequence"/>
</dbReference>
<evidence type="ECO:0000256" key="3">
    <source>
        <dbReference type="ARBA" id="ARBA00023125"/>
    </source>
</evidence>
<keyword evidence="4" id="KW-0804">Transcription</keyword>
<keyword evidence="1" id="KW-0678">Repressor</keyword>
<dbReference type="SMART" id="SM00422">
    <property type="entry name" value="HTH_MERR"/>
    <property type="match status" value="1"/>
</dbReference>
<evidence type="ECO:0000256" key="5">
    <source>
        <dbReference type="SAM" id="Coils"/>
    </source>
</evidence>
<keyword evidence="5" id="KW-0175">Coiled coil</keyword>
<dbReference type="PANTHER" id="PTHR30204:SF69">
    <property type="entry name" value="MERR-FAMILY TRANSCRIPTIONAL REGULATOR"/>
    <property type="match status" value="1"/>
</dbReference>